<comment type="caution">
    <text evidence="2">The sequence shown here is derived from an EMBL/GenBank/DDBJ whole genome shotgun (WGS) entry which is preliminary data.</text>
</comment>
<accession>A0A7X5Y0X3</accession>
<organism evidence="2 3">
    <name type="scientific">Sphingomonas trueperi</name>
    <dbReference type="NCBI Taxonomy" id="53317"/>
    <lineage>
        <taxon>Bacteria</taxon>
        <taxon>Pseudomonadati</taxon>
        <taxon>Pseudomonadota</taxon>
        <taxon>Alphaproteobacteria</taxon>
        <taxon>Sphingomonadales</taxon>
        <taxon>Sphingomonadaceae</taxon>
        <taxon>Sphingomonas</taxon>
    </lineage>
</organism>
<name>A0A7X5Y0X3_9SPHN</name>
<sequence>MKWLTLLALLASLVAGPACADWRVAETAHFIVYANASEATLRRNAERLEKFDKALRLSRGIPESSLGKAGRVAVYFVSSEDRVAALAGSANVAGFYIPRAGASVAFVPDDLFGDGPLALGSQQVLQHEYAHHFMATTWPDAAFPSWVSEGWAEFHATASFDREGNLQFGGAPLYRAHGLLTGNPLPIQQILAGAAGKLRADQRDALYGRGWALVHYLTFAPSRKGQLSAYLDAITKERKSPEAAAAAFGDLGALNKELERFLQQPKITGFRIRAENLAVPAVTLRLLRPGEAAILPVRIRSDAGVDKKTAPGVYAEAKKIATRFPDDPAVQRALAEAAYDAGDYAAALAAADRAIAADPKLVEAQCYRAMAQMAIAEAAKDEKPETWTEIRRTIGRANRLDTEDPRPLILFFRSYADRRQWPPQIARDGLMHAYALAPQDRGLRMQVAGMLIGEKKLAEARAMLLVLTYDPHASGIGAAASKMIDTIDARIKAGVDAASAPAGAK</sequence>
<evidence type="ECO:0000313" key="2">
    <source>
        <dbReference type="EMBL" id="NJB99024.1"/>
    </source>
</evidence>
<dbReference type="InterPro" id="IPR011990">
    <property type="entry name" value="TPR-like_helical_dom_sf"/>
</dbReference>
<proteinExistence type="predicted"/>
<keyword evidence="3" id="KW-1185">Reference proteome</keyword>
<gene>
    <name evidence="2" type="ORF">GGR89_003364</name>
</gene>
<feature type="signal peptide" evidence="1">
    <location>
        <begin position="1"/>
        <end position="20"/>
    </location>
</feature>
<dbReference type="AlphaFoldDB" id="A0A7X5Y0X3"/>
<protein>
    <submittedName>
        <fullName evidence="2">Tetratricopeptide (TPR) repeat protein</fullName>
    </submittedName>
</protein>
<keyword evidence="1" id="KW-0732">Signal</keyword>
<dbReference type="RefSeq" id="WP_125977494.1">
    <property type="nucleotide sequence ID" value="NZ_BAAADY010000015.1"/>
</dbReference>
<dbReference type="Proteomes" id="UP000531251">
    <property type="component" value="Unassembled WGS sequence"/>
</dbReference>
<evidence type="ECO:0000313" key="3">
    <source>
        <dbReference type="Proteomes" id="UP000531251"/>
    </source>
</evidence>
<dbReference type="SUPFAM" id="SSF48452">
    <property type="entry name" value="TPR-like"/>
    <property type="match status" value="1"/>
</dbReference>
<evidence type="ECO:0000256" key="1">
    <source>
        <dbReference type="SAM" id="SignalP"/>
    </source>
</evidence>
<dbReference type="EMBL" id="JAATJB010000012">
    <property type="protein sequence ID" value="NJB99024.1"/>
    <property type="molecule type" value="Genomic_DNA"/>
</dbReference>
<reference evidence="2 3" key="1">
    <citation type="submission" date="2020-03" db="EMBL/GenBank/DDBJ databases">
        <title>Genomic Encyclopedia of Type Strains, Phase IV (KMG-IV): sequencing the most valuable type-strain genomes for metagenomic binning, comparative biology and taxonomic classification.</title>
        <authorList>
            <person name="Goeker M."/>
        </authorList>
    </citation>
    <scope>NUCLEOTIDE SEQUENCE [LARGE SCALE GENOMIC DNA]</scope>
    <source>
        <strain evidence="2 3">DSM 7225</strain>
    </source>
</reference>
<feature type="chain" id="PRO_5030593856" evidence="1">
    <location>
        <begin position="21"/>
        <end position="505"/>
    </location>
</feature>
<dbReference type="Gene3D" id="1.25.40.10">
    <property type="entry name" value="Tetratricopeptide repeat domain"/>
    <property type="match status" value="1"/>
</dbReference>